<sequence length="247" mass="27722">MGLNYRSLKILSHDNVELAGWFVSSKTDDEKVKTPLIVIHGLGANKQFMMSYIQLAHELGFPVLAVDLRGHGESGPSIVTLGLKESLDLEKWVEELKKQGYSKPILWGTSLGAVTALLAGSRLKGQLRAIIADAPFDNLYNALVTHAQFFFKLKPFPMVPIVSWHLKKNFGIDPLAIDCVHAAQNIDCPLFILAAEKDARMPLAMVRRVFDAAKSPKSWWIIPNANHEIRTFDNHFKKTITQFLYDI</sequence>
<evidence type="ECO:0000313" key="3">
    <source>
        <dbReference type="Proteomes" id="UP000297713"/>
    </source>
</evidence>
<dbReference type="Pfam" id="PF00561">
    <property type="entry name" value="Abhydrolase_1"/>
    <property type="match status" value="1"/>
</dbReference>
<reference evidence="2 3" key="1">
    <citation type="submission" date="2016-05" db="EMBL/GenBank/DDBJ databases">
        <title>Diversity and Homogeneity among Thermoacidophilic Verrucomicrobia Methanotrophs Linked with Geographical Origin.</title>
        <authorList>
            <person name="Erikstad H.-A."/>
            <person name="Smestad N.B."/>
            <person name="Ceballos R.M."/>
            <person name="Birkeland N.-K."/>
        </authorList>
    </citation>
    <scope>NUCLEOTIDE SEQUENCE [LARGE SCALE GENOMIC DNA]</scope>
    <source>
        <strain evidence="2 3">Phi</strain>
    </source>
</reference>
<name>A0A4Y8P9Q7_9BACT</name>
<dbReference type="EMBL" id="LXQC01000154">
    <property type="protein sequence ID" value="TFE67470.1"/>
    <property type="molecule type" value="Genomic_DNA"/>
</dbReference>
<dbReference type="InterPro" id="IPR000073">
    <property type="entry name" value="AB_hydrolase_1"/>
</dbReference>
<proteinExistence type="predicted"/>
<dbReference type="GO" id="GO:0016787">
    <property type="term" value="F:hydrolase activity"/>
    <property type="evidence" value="ECO:0007669"/>
    <property type="project" value="UniProtKB-KW"/>
</dbReference>
<gene>
    <name evidence="2" type="ORF">A7Q10_00995</name>
</gene>
<dbReference type="SUPFAM" id="SSF53474">
    <property type="entry name" value="alpha/beta-Hydrolases"/>
    <property type="match status" value="1"/>
</dbReference>
<dbReference type="PANTHER" id="PTHR43358">
    <property type="entry name" value="ALPHA/BETA-HYDROLASE"/>
    <property type="match status" value="1"/>
</dbReference>
<accession>A0A4Y8P9Q7</accession>
<feature type="domain" description="AB hydrolase-1" evidence="1">
    <location>
        <begin position="35"/>
        <end position="138"/>
    </location>
</feature>
<organism evidence="2 3">
    <name type="scientific">Methylacidiphilum caldifontis</name>
    <dbReference type="NCBI Taxonomy" id="2795386"/>
    <lineage>
        <taxon>Bacteria</taxon>
        <taxon>Pseudomonadati</taxon>
        <taxon>Verrucomicrobiota</taxon>
        <taxon>Methylacidiphilae</taxon>
        <taxon>Methylacidiphilales</taxon>
        <taxon>Methylacidiphilaceae</taxon>
        <taxon>Methylacidiphilum (ex Ratnadevi et al. 2023)</taxon>
    </lineage>
</organism>
<dbReference type="InterPro" id="IPR052920">
    <property type="entry name" value="DNA-binding_regulatory"/>
</dbReference>
<dbReference type="Proteomes" id="UP000297713">
    <property type="component" value="Unassembled WGS sequence"/>
</dbReference>
<evidence type="ECO:0000259" key="1">
    <source>
        <dbReference type="Pfam" id="PF00561"/>
    </source>
</evidence>
<comment type="caution">
    <text evidence="2">The sequence shown here is derived from an EMBL/GenBank/DDBJ whole genome shotgun (WGS) entry which is preliminary data.</text>
</comment>
<dbReference type="PANTHER" id="PTHR43358:SF4">
    <property type="entry name" value="ALPHA_BETA HYDROLASE FOLD-1 DOMAIN-CONTAINING PROTEIN"/>
    <property type="match status" value="1"/>
</dbReference>
<evidence type="ECO:0000313" key="2">
    <source>
        <dbReference type="EMBL" id="TFE67470.1"/>
    </source>
</evidence>
<dbReference type="InterPro" id="IPR029058">
    <property type="entry name" value="AB_hydrolase_fold"/>
</dbReference>
<dbReference type="Gene3D" id="3.40.50.1820">
    <property type="entry name" value="alpha/beta hydrolase"/>
    <property type="match status" value="1"/>
</dbReference>
<protein>
    <submittedName>
        <fullName evidence="2">Alpha/beta hydrolase</fullName>
    </submittedName>
</protein>
<dbReference type="AlphaFoldDB" id="A0A4Y8P9Q7"/>
<keyword evidence="2" id="KW-0378">Hydrolase</keyword>
<keyword evidence="3" id="KW-1185">Reference proteome</keyword>